<evidence type="ECO:0000256" key="6">
    <source>
        <dbReference type="ARBA" id="ARBA00022771"/>
    </source>
</evidence>
<dbReference type="GO" id="GO:0061630">
    <property type="term" value="F:ubiquitin protein ligase activity"/>
    <property type="evidence" value="ECO:0007669"/>
    <property type="project" value="UniProtKB-EC"/>
</dbReference>
<dbReference type="EMBL" id="CAJPDQ010000003">
    <property type="protein sequence ID" value="CAF9907355.1"/>
    <property type="molecule type" value="Genomic_DNA"/>
</dbReference>
<sequence>MLEDDHSYSDNAESDDLPTVRRRPHRSHTRKPETSAGMDRNHYRRKRHGDEEVSPKDDHTNHEPGSHRHGRKHRRKSSTAEAKDTVIDKPRDKEHGGKVRRRSSVSSTARPRRESTSKRIKTAGSQQSELSHREPLNRVTKSTSSSKSLTGRSSKGTSKARGENNASRPRRSSSRREKSGRPGLAKSSTSTRHTAKLSSLPTVKEEPKPQPQRPIQRSLSVFGNLFGPLRPNAPEEKVSCLTCMDDFAPSKAPMLTCGHRMCYSCLKRIFTLSVTDPAHMPPKCCADECIPLKHVQKLFDDRFKIRWNRKYHEYTTKNRIYCPAKGCGSWIPPKDITRDKDGGRKYGTCHKCKTQVCAACNGKRHRSKECPQDDSVRQFADMAKDNGWQKCYNCSATVELKEGCNHMTCRCTAQFCMICGSKWKTCNCPWFNYGAGNGGFLDHMNVYQVREEIVRGGEAFAQPRAYAEELERRREQERQDEELARRLQGIDLEFGLPRGGFEGVGLADIAGHFLNPDVMQRATNILSAGLDAVQRPPAENTTDNTRNQPHVFGAAAAFAMPAPGSSALRTPLIDTRFGRPPPERRPLDIQQQQLPPPPPGPTLRRSAQNNQLLEDTDSSDEETEKKKTNKGPAVLAGLNRVSDTSRVNAWRRHITGEPPISPL</sequence>
<reference evidence="13" key="1">
    <citation type="submission" date="2021-03" db="EMBL/GenBank/DDBJ databases">
        <authorList>
            <person name="Tagirdzhanova G."/>
        </authorList>
    </citation>
    <scope>NUCLEOTIDE SEQUENCE</scope>
</reference>
<keyword evidence="4" id="KW-0479">Metal-binding</keyword>
<evidence type="ECO:0000256" key="7">
    <source>
        <dbReference type="ARBA" id="ARBA00022786"/>
    </source>
</evidence>
<dbReference type="InterPro" id="IPR013083">
    <property type="entry name" value="Znf_RING/FYVE/PHD"/>
</dbReference>
<feature type="region of interest" description="Disordered" evidence="10">
    <location>
        <begin position="1"/>
        <end position="215"/>
    </location>
</feature>
<keyword evidence="8" id="KW-0862">Zinc</keyword>
<dbReference type="Proteomes" id="UP000664169">
    <property type="component" value="Unassembled WGS sequence"/>
</dbReference>
<dbReference type="EC" id="2.3.2.31" evidence="2"/>
<feature type="compositionally biased region" description="Polar residues" evidence="10">
    <location>
        <begin position="186"/>
        <end position="201"/>
    </location>
</feature>
<gene>
    <name evidence="13" type="ORF">GOMPHAMPRED_005086</name>
</gene>
<dbReference type="InterPro" id="IPR002867">
    <property type="entry name" value="IBR_dom"/>
</dbReference>
<dbReference type="PROSITE" id="PS00518">
    <property type="entry name" value="ZF_RING_1"/>
    <property type="match status" value="1"/>
</dbReference>
<feature type="compositionally biased region" description="Basic residues" evidence="10">
    <location>
        <begin position="20"/>
        <end position="29"/>
    </location>
</feature>
<evidence type="ECO:0000256" key="4">
    <source>
        <dbReference type="ARBA" id="ARBA00022723"/>
    </source>
</evidence>
<dbReference type="OrthoDB" id="9977870at2759"/>
<dbReference type="Gene3D" id="3.30.40.10">
    <property type="entry name" value="Zinc/RING finger domain, C3HC4 (zinc finger)"/>
    <property type="match status" value="1"/>
</dbReference>
<keyword evidence="3" id="KW-0808">Transferase</keyword>
<feature type="region of interest" description="Disordered" evidence="10">
    <location>
        <begin position="563"/>
        <end position="663"/>
    </location>
</feature>
<comment type="catalytic activity">
    <reaction evidence="1">
        <text>[E2 ubiquitin-conjugating enzyme]-S-ubiquitinyl-L-cysteine + [acceptor protein]-L-lysine = [E2 ubiquitin-conjugating enzyme]-L-cysteine + [acceptor protein]-N(6)-ubiquitinyl-L-lysine.</text>
        <dbReference type="EC" id="2.3.2.31"/>
    </reaction>
</comment>
<name>A0A8H3I8M1_9LECA</name>
<proteinExistence type="predicted"/>
<protein>
    <recommendedName>
        <fullName evidence="2">RBR-type E3 ubiquitin transferase</fullName>
        <ecNumber evidence="2">2.3.2.31</ecNumber>
    </recommendedName>
</protein>
<dbReference type="AlphaFoldDB" id="A0A8H3I8M1"/>
<evidence type="ECO:0000313" key="14">
    <source>
        <dbReference type="Proteomes" id="UP000664169"/>
    </source>
</evidence>
<dbReference type="Gene3D" id="1.20.120.1750">
    <property type="match status" value="1"/>
</dbReference>
<dbReference type="GO" id="GO:0008270">
    <property type="term" value="F:zinc ion binding"/>
    <property type="evidence" value="ECO:0007669"/>
    <property type="project" value="UniProtKB-KW"/>
</dbReference>
<keyword evidence="6 9" id="KW-0863">Zinc-finger</keyword>
<evidence type="ECO:0000256" key="9">
    <source>
        <dbReference type="PROSITE-ProRule" id="PRU00175"/>
    </source>
</evidence>
<dbReference type="InterPro" id="IPR017907">
    <property type="entry name" value="Znf_RING_CS"/>
</dbReference>
<evidence type="ECO:0000256" key="3">
    <source>
        <dbReference type="ARBA" id="ARBA00022679"/>
    </source>
</evidence>
<feature type="domain" description="RING-type" evidence="11">
    <location>
        <begin position="240"/>
        <end position="284"/>
    </location>
</feature>
<dbReference type="GO" id="GO:0016567">
    <property type="term" value="P:protein ubiquitination"/>
    <property type="evidence" value="ECO:0007669"/>
    <property type="project" value="InterPro"/>
</dbReference>
<accession>A0A8H3I8M1</accession>
<keyword evidence="14" id="KW-1185">Reference proteome</keyword>
<dbReference type="Pfam" id="PF01485">
    <property type="entry name" value="IBR"/>
    <property type="match status" value="2"/>
</dbReference>
<feature type="compositionally biased region" description="Low complexity" evidence="10">
    <location>
        <begin position="140"/>
        <end position="159"/>
    </location>
</feature>
<evidence type="ECO:0000313" key="13">
    <source>
        <dbReference type="EMBL" id="CAF9907355.1"/>
    </source>
</evidence>
<feature type="compositionally biased region" description="Basic and acidic residues" evidence="10">
    <location>
        <begin position="48"/>
        <end position="66"/>
    </location>
</feature>
<feature type="compositionally biased region" description="Basic and acidic residues" evidence="10">
    <location>
        <begin position="81"/>
        <end position="97"/>
    </location>
</feature>
<dbReference type="PROSITE" id="PS50089">
    <property type="entry name" value="ZF_RING_2"/>
    <property type="match status" value="1"/>
</dbReference>
<keyword evidence="5" id="KW-0677">Repeat</keyword>
<evidence type="ECO:0000259" key="12">
    <source>
        <dbReference type="PROSITE" id="PS51873"/>
    </source>
</evidence>
<evidence type="ECO:0000256" key="2">
    <source>
        <dbReference type="ARBA" id="ARBA00012251"/>
    </source>
</evidence>
<evidence type="ECO:0000259" key="11">
    <source>
        <dbReference type="PROSITE" id="PS50089"/>
    </source>
</evidence>
<dbReference type="PROSITE" id="PS51873">
    <property type="entry name" value="TRIAD"/>
    <property type="match status" value="1"/>
</dbReference>
<feature type="domain" description="RING-type" evidence="12">
    <location>
        <begin position="236"/>
        <end position="437"/>
    </location>
</feature>
<keyword evidence="7" id="KW-0833">Ubl conjugation pathway</keyword>
<comment type="caution">
    <text evidence="13">The sequence shown here is derived from an EMBL/GenBank/DDBJ whole genome shotgun (WGS) entry which is preliminary data.</text>
</comment>
<dbReference type="PANTHER" id="PTHR11685">
    <property type="entry name" value="RBR FAMILY RING FINGER AND IBR DOMAIN-CONTAINING"/>
    <property type="match status" value="1"/>
</dbReference>
<evidence type="ECO:0000256" key="10">
    <source>
        <dbReference type="SAM" id="MobiDB-lite"/>
    </source>
</evidence>
<evidence type="ECO:0000256" key="5">
    <source>
        <dbReference type="ARBA" id="ARBA00022737"/>
    </source>
</evidence>
<evidence type="ECO:0000256" key="1">
    <source>
        <dbReference type="ARBA" id="ARBA00001798"/>
    </source>
</evidence>
<dbReference type="SUPFAM" id="SSF57850">
    <property type="entry name" value="RING/U-box"/>
    <property type="match status" value="3"/>
</dbReference>
<dbReference type="CDD" id="cd20335">
    <property type="entry name" value="BRcat_RBR"/>
    <property type="match status" value="1"/>
</dbReference>
<evidence type="ECO:0000256" key="8">
    <source>
        <dbReference type="ARBA" id="ARBA00022833"/>
    </source>
</evidence>
<dbReference type="CDD" id="cd22584">
    <property type="entry name" value="Rcat_RBR_unk"/>
    <property type="match status" value="1"/>
</dbReference>
<dbReference type="InterPro" id="IPR001841">
    <property type="entry name" value="Znf_RING"/>
</dbReference>
<feature type="compositionally biased region" description="Basic residues" evidence="10">
    <location>
        <begin position="67"/>
        <end position="77"/>
    </location>
</feature>
<dbReference type="InterPro" id="IPR044066">
    <property type="entry name" value="TRIAD_supradom"/>
</dbReference>
<dbReference type="InterPro" id="IPR031127">
    <property type="entry name" value="E3_UB_ligase_RBR"/>
</dbReference>
<organism evidence="13 14">
    <name type="scientific">Gomphillus americanus</name>
    <dbReference type="NCBI Taxonomy" id="1940652"/>
    <lineage>
        <taxon>Eukaryota</taxon>
        <taxon>Fungi</taxon>
        <taxon>Dikarya</taxon>
        <taxon>Ascomycota</taxon>
        <taxon>Pezizomycotina</taxon>
        <taxon>Lecanoromycetes</taxon>
        <taxon>OSLEUM clade</taxon>
        <taxon>Ostropomycetidae</taxon>
        <taxon>Ostropales</taxon>
        <taxon>Graphidaceae</taxon>
        <taxon>Gomphilloideae</taxon>
        <taxon>Gomphillus</taxon>
    </lineage>
</organism>